<dbReference type="InterPro" id="IPR019734">
    <property type="entry name" value="TPR_rpt"/>
</dbReference>
<keyword evidence="8" id="KW-1185">Reference proteome</keyword>
<dbReference type="PROSITE" id="PS51755">
    <property type="entry name" value="OMPR_PHOB"/>
    <property type="match status" value="1"/>
</dbReference>
<evidence type="ECO:0000256" key="1">
    <source>
        <dbReference type="ARBA" id="ARBA00005820"/>
    </source>
</evidence>
<dbReference type="PANTHER" id="PTHR35807:SF1">
    <property type="entry name" value="TRANSCRIPTIONAL REGULATOR REDD"/>
    <property type="match status" value="1"/>
</dbReference>
<dbReference type="PRINTS" id="PR00364">
    <property type="entry name" value="DISEASERSIST"/>
</dbReference>
<accession>A0ABS4PKE9</accession>
<dbReference type="EMBL" id="JAGGMS010000001">
    <property type="protein sequence ID" value="MBP2179081.1"/>
    <property type="molecule type" value="Genomic_DNA"/>
</dbReference>
<dbReference type="Gene3D" id="1.25.40.10">
    <property type="entry name" value="Tetratricopeptide repeat domain"/>
    <property type="match status" value="3"/>
</dbReference>
<dbReference type="Pfam" id="PF03704">
    <property type="entry name" value="BTAD"/>
    <property type="match status" value="1"/>
</dbReference>
<comment type="caution">
    <text evidence="7">The sequence shown here is derived from an EMBL/GenBank/DDBJ whole genome shotgun (WGS) entry which is preliminary data.</text>
</comment>
<sequence>MDHMVANPGPALEFGVLGPVEVRAGGAPVPVGGSKPLIVLAGLLLRANRVVTVEELSWWLWDSDETRWSKGALQTYVLRVRRALGDHARIRTEHGGYVLEVAPEALDLGRFRANAERGRQAAERGELREAAVAFTDALVQWRGPALSNVDSDALVRDEVSQLDDERLGVREQWAEVMLGLGEHHAVVPQLIALARENPLRERLHEQLMLALHRSGRQSDALAVYRSISAALTEELGLDPGPSLRRAHQAVLAGEHGTYTRQRGETLVPRQLPGDFAGFIGRHQALSRLRELVRAESAPIASIEGMGGVGKTTLAVHFAHEVAERYPGGQLYTDLRGYGPGGPLEPQAALEMMLTAMGVPADEMPAGLAQRSALWRTHTASRRVLVVLDNAGSTEQVRPLLPGPGSLVLVTSRSRLRSMAAVHGARRIPLDELPVTDAVELLAGIVGQDAVRADPIAAREFAARCGRLPLAIRILAVRASQFPEVPLAEFVADFDREQDKLDSFDLNDGDETDLRAVFARSYHALDESCARLLRLLGLPEEARDFTAASAAALAGVGLREARMSLDRLASAHLIAEPRPGRYQFHDLIREFAADLCRRTETEDTRTAALHRLLSWALDSTRAAAVNLRPGRRYDLIPVRELVPYETFPDRAAALTWQDAEVGNLAALVRLANRIGAHDQAWQLAWLLQSYFVVRTPLHAWKAVFDIALSSAVACGDRRGQAGILSGLGVLHGVAREEPEAIRYLLQVLAIQREIGDREGEARVQYNLSMAYQNTEEPHRSLEHGEEAIRLARELGVGSLEANSLQAMADTSTYLGRHATALALVDAALDVWQRINEADSQPFLVHSRGRALLGLGRTDEGIACVRQSIDMFTSRGELYEAGDVLAQLGTIYLHLGDREEARAHWLRAVHVLTESGHPFAEDVRAKLAGLVGTDMPTR</sequence>
<name>A0ABS4PKE9_9PSEU</name>
<evidence type="ECO:0000256" key="3">
    <source>
        <dbReference type="ARBA" id="ARBA00023125"/>
    </source>
</evidence>
<dbReference type="InterPro" id="IPR036388">
    <property type="entry name" value="WH-like_DNA-bd_sf"/>
</dbReference>
<dbReference type="InterPro" id="IPR001867">
    <property type="entry name" value="OmpR/PhoB-type_DNA-bd"/>
</dbReference>
<dbReference type="SMART" id="SM00028">
    <property type="entry name" value="TPR"/>
    <property type="match status" value="6"/>
</dbReference>
<proteinExistence type="inferred from homology"/>
<dbReference type="SMART" id="SM01043">
    <property type="entry name" value="BTAD"/>
    <property type="match status" value="1"/>
</dbReference>
<dbReference type="Pfam" id="PF13424">
    <property type="entry name" value="TPR_12"/>
    <property type="match status" value="1"/>
</dbReference>
<evidence type="ECO:0000256" key="5">
    <source>
        <dbReference type="PROSITE-ProRule" id="PRU01091"/>
    </source>
</evidence>
<dbReference type="InterPro" id="IPR051677">
    <property type="entry name" value="AfsR-DnrI-RedD_regulator"/>
</dbReference>
<dbReference type="InterPro" id="IPR011990">
    <property type="entry name" value="TPR-like_helical_dom_sf"/>
</dbReference>
<dbReference type="SUPFAM" id="SSF46894">
    <property type="entry name" value="C-terminal effector domain of the bipartite response regulators"/>
    <property type="match status" value="1"/>
</dbReference>
<dbReference type="SUPFAM" id="SSF52540">
    <property type="entry name" value="P-loop containing nucleoside triphosphate hydrolases"/>
    <property type="match status" value="1"/>
</dbReference>
<evidence type="ECO:0000256" key="4">
    <source>
        <dbReference type="ARBA" id="ARBA00023163"/>
    </source>
</evidence>
<dbReference type="InterPro" id="IPR005158">
    <property type="entry name" value="BTAD"/>
</dbReference>
<dbReference type="CDD" id="cd15831">
    <property type="entry name" value="BTAD"/>
    <property type="match status" value="1"/>
</dbReference>
<protein>
    <submittedName>
        <fullName evidence="7">DNA-binding SARP family transcriptional activator/tetratricopeptide (TPR) repeat protein</fullName>
    </submittedName>
</protein>
<dbReference type="RefSeq" id="WP_245369222.1">
    <property type="nucleotide sequence ID" value="NZ_JAGGMS010000001.1"/>
</dbReference>
<reference evidence="7 8" key="1">
    <citation type="submission" date="2021-03" db="EMBL/GenBank/DDBJ databases">
        <title>Sequencing the genomes of 1000 actinobacteria strains.</title>
        <authorList>
            <person name="Klenk H.-P."/>
        </authorList>
    </citation>
    <scope>NUCLEOTIDE SEQUENCE [LARGE SCALE GENOMIC DNA]</scope>
    <source>
        <strain evidence="7 8">DSM 45510</strain>
    </source>
</reference>
<dbReference type="Proteomes" id="UP000741013">
    <property type="component" value="Unassembled WGS sequence"/>
</dbReference>
<feature type="DNA-binding region" description="OmpR/PhoB-type" evidence="5">
    <location>
        <begin position="3"/>
        <end position="101"/>
    </location>
</feature>
<dbReference type="PANTHER" id="PTHR35807">
    <property type="entry name" value="TRANSCRIPTIONAL REGULATOR REDD-RELATED"/>
    <property type="match status" value="1"/>
</dbReference>
<dbReference type="SUPFAM" id="SSF48452">
    <property type="entry name" value="TPR-like"/>
    <property type="match status" value="2"/>
</dbReference>
<evidence type="ECO:0000313" key="8">
    <source>
        <dbReference type="Proteomes" id="UP000741013"/>
    </source>
</evidence>
<evidence type="ECO:0000259" key="6">
    <source>
        <dbReference type="PROSITE" id="PS51755"/>
    </source>
</evidence>
<dbReference type="Gene3D" id="3.40.50.300">
    <property type="entry name" value="P-loop containing nucleotide triphosphate hydrolases"/>
    <property type="match status" value="1"/>
</dbReference>
<evidence type="ECO:0000313" key="7">
    <source>
        <dbReference type="EMBL" id="MBP2179081.1"/>
    </source>
</evidence>
<comment type="similarity">
    <text evidence="1">Belongs to the AfsR/DnrI/RedD regulatory family.</text>
</comment>
<dbReference type="InterPro" id="IPR027417">
    <property type="entry name" value="P-loop_NTPase"/>
</dbReference>
<feature type="domain" description="OmpR/PhoB-type" evidence="6">
    <location>
        <begin position="3"/>
        <end position="101"/>
    </location>
</feature>
<dbReference type="GO" id="GO:0003677">
    <property type="term" value="F:DNA binding"/>
    <property type="evidence" value="ECO:0007669"/>
    <property type="project" value="UniProtKB-KW"/>
</dbReference>
<keyword evidence="4" id="KW-0804">Transcription</keyword>
<organism evidence="7 8">
    <name type="scientific">Amycolatopsis magusensis</name>
    <dbReference type="NCBI Taxonomy" id="882444"/>
    <lineage>
        <taxon>Bacteria</taxon>
        <taxon>Bacillati</taxon>
        <taxon>Actinomycetota</taxon>
        <taxon>Actinomycetes</taxon>
        <taxon>Pseudonocardiales</taxon>
        <taxon>Pseudonocardiaceae</taxon>
        <taxon>Amycolatopsis</taxon>
    </lineage>
</organism>
<dbReference type="Gene3D" id="1.10.10.10">
    <property type="entry name" value="Winged helix-like DNA-binding domain superfamily/Winged helix DNA-binding domain"/>
    <property type="match status" value="1"/>
</dbReference>
<keyword evidence="2" id="KW-0805">Transcription regulation</keyword>
<dbReference type="InterPro" id="IPR016032">
    <property type="entry name" value="Sig_transdc_resp-reg_C-effctor"/>
</dbReference>
<dbReference type="SMART" id="SM00862">
    <property type="entry name" value="Trans_reg_C"/>
    <property type="match status" value="1"/>
</dbReference>
<evidence type="ECO:0000256" key="2">
    <source>
        <dbReference type="ARBA" id="ARBA00023015"/>
    </source>
</evidence>
<keyword evidence="3 5" id="KW-0238">DNA-binding</keyword>
<gene>
    <name evidence="7" type="ORF">JOM49_000607</name>
</gene>